<keyword evidence="3" id="KW-1185">Reference proteome</keyword>
<dbReference type="EMBL" id="KK853280">
    <property type="protein sequence ID" value="KDR09041.1"/>
    <property type="molecule type" value="Genomic_DNA"/>
</dbReference>
<dbReference type="Proteomes" id="UP000027135">
    <property type="component" value="Unassembled WGS sequence"/>
</dbReference>
<organism evidence="2 3">
    <name type="scientific">Zootermopsis nevadensis</name>
    <name type="common">Dampwood termite</name>
    <dbReference type="NCBI Taxonomy" id="136037"/>
    <lineage>
        <taxon>Eukaryota</taxon>
        <taxon>Metazoa</taxon>
        <taxon>Ecdysozoa</taxon>
        <taxon>Arthropoda</taxon>
        <taxon>Hexapoda</taxon>
        <taxon>Insecta</taxon>
        <taxon>Pterygota</taxon>
        <taxon>Neoptera</taxon>
        <taxon>Polyneoptera</taxon>
        <taxon>Dictyoptera</taxon>
        <taxon>Blattodea</taxon>
        <taxon>Blattoidea</taxon>
        <taxon>Termitoidae</taxon>
        <taxon>Termopsidae</taxon>
        <taxon>Zootermopsis</taxon>
    </lineage>
</organism>
<evidence type="ECO:0000256" key="1">
    <source>
        <dbReference type="SAM" id="MobiDB-lite"/>
    </source>
</evidence>
<dbReference type="AlphaFoldDB" id="A0A067QLP9"/>
<feature type="region of interest" description="Disordered" evidence="1">
    <location>
        <begin position="55"/>
        <end position="74"/>
    </location>
</feature>
<evidence type="ECO:0000313" key="3">
    <source>
        <dbReference type="Proteomes" id="UP000027135"/>
    </source>
</evidence>
<proteinExistence type="predicted"/>
<reference evidence="2 3" key="1">
    <citation type="journal article" date="2014" name="Nat. Commun.">
        <title>Molecular traces of alternative social organization in a termite genome.</title>
        <authorList>
            <person name="Terrapon N."/>
            <person name="Li C."/>
            <person name="Robertson H.M."/>
            <person name="Ji L."/>
            <person name="Meng X."/>
            <person name="Booth W."/>
            <person name="Chen Z."/>
            <person name="Childers C.P."/>
            <person name="Glastad K.M."/>
            <person name="Gokhale K."/>
            <person name="Gowin J."/>
            <person name="Gronenberg W."/>
            <person name="Hermansen R.A."/>
            <person name="Hu H."/>
            <person name="Hunt B.G."/>
            <person name="Huylmans A.K."/>
            <person name="Khalil S.M."/>
            <person name="Mitchell R.D."/>
            <person name="Munoz-Torres M.C."/>
            <person name="Mustard J.A."/>
            <person name="Pan H."/>
            <person name="Reese J.T."/>
            <person name="Scharf M.E."/>
            <person name="Sun F."/>
            <person name="Vogel H."/>
            <person name="Xiao J."/>
            <person name="Yang W."/>
            <person name="Yang Z."/>
            <person name="Yang Z."/>
            <person name="Zhou J."/>
            <person name="Zhu J."/>
            <person name="Brent C.S."/>
            <person name="Elsik C.G."/>
            <person name="Goodisman M.A."/>
            <person name="Liberles D.A."/>
            <person name="Roe R.M."/>
            <person name="Vargo E.L."/>
            <person name="Vilcinskas A."/>
            <person name="Wang J."/>
            <person name="Bornberg-Bauer E."/>
            <person name="Korb J."/>
            <person name="Zhang G."/>
            <person name="Liebig J."/>
        </authorList>
    </citation>
    <scope>NUCLEOTIDE SEQUENCE [LARGE SCALE GENOMIC DNA]</scope>
    <source>
        <tissue evidence="2">Whole organism</tissue>
    </source>
</reference>
<name>A0A067QLP9_ZOONE</name>
<evidence type="ECO:0000313" key="2">
    <source>
        <dbReference type="EMBL" id="KDR09041.1"/>
    </source>
</evidence>
<gene>
    <name evidence="2" type="ORF">L798_01245</name>
</gene>
<feature type="compositionally biased region" description="Polar residues" evidence="1">
    <location>
        <begin position="55"/>
        <end position="68"/>
    </location>
</feature>
<dbReference type="InParanoid" id="A0A067QLP9"/>
<protein>
    <submittedName>
        <fullName evidence="2">Uncharacterized protein</fullName>
    </submittedName>
</protein>
<sequence length="74" mass="8756">MWLLPLEQHLTRLFIPSLHLPLPDLYKDFQITSKTFTLKMETAIFAEMLENTEHTTQLNPELQRSSEQPLLFTK</sequence>
<accession>A0A067QLP9</accession>